<dbReference type="EMBL" id="VTRU01000001">
    <property type="protein sequence ID" value="TZF99203.1"/>
    <property type="molecule type" value="Genomic_DNA"/>
</dbReference>
<dbReference type="RefSeq" id="WP_149386329.1">
    <property type="nucleotide sequence ID" value="NZ_VTRU01000001.1"/>
</dbReference>
<keyword evidence="2" id="KW-1185">Reference proteome</keyword>
<organism evidence="1 2">
    <name type="scientific">Chryseobacterium panacisoli</name>
    <dbReference type="NCBI Taxonomy" id="1807141"/>
    <lineage>
        <taxon>Bacteria</taxon>
        <taxon>Pseudomonadati</taxon>
        <taxon>Bacteroidota</taxon>
        <taxon>Flavobacteriia</taxon>
        <taxon>Flavobacteriales</taxon>
        <taxon>Weeksellaceae</taxon>
        <taxon>Chryseobacterium group</taxon>
        <taxon>Chryseobacterium</taxon>
    </lineage>
</organism>
<dbReference type="AlphaFoldDB" id="A0A5D8ZY61"/>
<geneLocation type="plasmid" evidence="1">
    <name>unnamed1</name>
</geneLocation>
<evidence type="ECO:0000313" key="1">
    <source>
        <dbReference type="EMBL" id="TZF99203.1"/>
    </source>
</evidence>
<sequence>MKVILIANLSANGQVLLVENPVHETPQEALGISYNRPFLKETSSSEEKPSKRFDNFRVV</sequence>
<protein>
    <submittedName>
        <fullName evidence="1">Uncharacterized protein</fullName>
    </submittedName>
</protein>
<evidence type="ECO:0000313" key="2">
    <source>
        <dbReference type="Proteomes" id="UP000323884"/>
    </source>
</evidence>
<dbReference type="Proteomes" id="UP000323884">
    <property type="component" value="Unassembled WGS sequence"/>
</dbReference>
<keyword evidence="1" id="KW-0614">Plasmid</keyword>
<reference evidence="1 2" key="1">
    <citation type="submission" date="2019-08" db="EMBL/GenBank/DDBJ databases">
        <title>Draft genome sequence of Chryseobacterium sp. Gsoil 183.</title>
        <authorList>
            <person name="Im W.-T."/>
        </authorList>
    </citation>
    <scope>NUCLEOTIDE SEQUENCE [LARGE SCALE GENOMIC DNA]</scope>
    <source>
        <strain evidence="1 2">Gsoil 183</strain>
        <plasmid evidence="1">unnamed1</plasmid>
    </source>
</reference>
<comment type="caution">
    <text evidence="1">The sequence shown here is derived from an EMBL/GenBank/DDBJ whole genome shotgun (WGS) entry which is preliminary data.</text>
</comment>
<accession>A0A5D8ZY61</accession>
<gene>
    <name evidence="1" type="ORF">FW781_04565</name>
</gene>
<proteinExistence type="predicted"/>
<name>A0A5D8ZY61_9FLAO</name>